<proteinExistence type="predicted"/>
<reference evidence="13" key="1">
    <citation type="submission" date="2017-01" db="EMBL/GenBank/DDBJ databases">
        <authorList>
            <person name="Varghese N."/>
            <person name="Submissions S."/>
        </authorList>
    </citation>
    <scope>NUCLEOTIDE SEQUENCE [LARGE SCALE GENOMIC DNA]</scope>
    <source>
        <strain evidence="13">DSM 21054</strain>
    </source>
</reference>
<evidence type="ECO:0000256" key="7">
    <source>
        <dbReference type="ARBA" id="ARBA00022679"/>
    </source>
</evidence>
<evidence type="ECO:0000256" key="6">
    <source>
        <dbReference type="ARBA" id="ARBA00022619"/>
    </source>
</evidence>
<sequence length="194" mass="21644">MFTGIIEATGQVKEVISTGTNKTFWITSPLSEEFKIDQSVSHDGVCLTVEEIKDGAHRVTAIEETLKKTNLAGWITGQKVNIERCMLMNGRLDGHIVQGHVDTTAVCIDRQDLDGSWEFRFSFPEKFAALVIEKGSISVNGTSLTIFNVTRNEFTVAIIPYTYNHTSISEVQQGTRVNIEFDIIGKYIQRRAGL</sequence>
<evidence type="ECO:0000256" key="2">
    <source>
        <dbReference type="ARBA" id="ARBA00002803"/>
    </source>
</evidence>
<dbReference type="OrthoDB" id="9788537at2"/>
<evidence type="ECO:0000256" key="1">
    <source>
        <dbReference type="ARBA" id="ARBA00000968"/>
    </source>
</evidence>
<comment type="catalytic activity">
    <reaction evidence="1">
        <text>2 6,7-dimethyl-8-(1-D-ribityl)lumazine + H(+) = 5-amino-6-(D-ribitylamino)uracil + riboflavin</text>
        <dbReference type="Rhea" id="RHEA:20772"/>
        <dbReference type="ChEBI" id="CHEBI:15378"/>
        <dbReference type="ChEBI" id="CHEBI:15934"/>
        <dbReference type="ChEBI" id="CHEBI:57986"/>
        <dbReference type="ChEBI" id="CHEBI:58201"/>
        <dbReference type="EC" id="2.5.1.9"/>
    </reaction>
</comment>
<dbReference type="EC" id="2.5.1.9" evidence="4 9"/>
<dbReference type="PANTHER" id="PTHR21098:SF12">
    <property type="entry name" value="RIBOFLAVIN SYNTHASE"/>
    <property type="match status" value="1"/>
</dbReference>
<dbReference type="PIRSF" id="PIRSF000498">
    <property type="entry name" value="Riboflavin_syn_A"/>
    <property type="match status" value="1"/>
</dbReference>
<evidence type="ECO:0000256" key="4">
    <source>
        <dbReference type="ARBA" id="ARBA00012827"/>
    </source>
</evidence>
<name>A0A173MAU6_9BACT</name>
<dbReference type="GO" id="GO:0004746">
    <property type="term" value="F:riboflavin synthase activity"/>
    <property type="evidence" value="ECO:0007669"/>
    <property type="project" value="UniProtKB-UniRule"/>
</dbReference>
<dbReference type="InterPro" id="IPR017938">
    <property type="entry name" value="Riboflavin_synthase-like_b-brl"/>
</dbReference>
<evidence type="ECO:0000256" key="3">
    <source>
        <dbReference type="ARBA" id="ARBA00004887"/>
    </source>
</evidence>
<evidence type="ECO:0000313" key="13">
    <source>
        <dbReference type="Proteomes" id="UP000186917"/>
    </source>
</evidence>
<dbReference type="Gene3D" id="2.40.30.20">
    <property type="match status" value="2"/>
</dbReference>
<keyword evidence="13" id="KW-1185">Reference proteome</keyword>
<accession>A0A173MAU6</accession>
<evidence type="ECO:0000256" key="8">
    <source>
        <dbReference type="ARBA" id="ARBA00022737"/>
    </source>
</evidence>
<dbReference type="SUPFAM" id="SSF63380">
    <property type="entry name" value="Riboflavin synthase domain-like"/>
    <property type="match status" value="2"/>
</dbReference>
<dbReference type="KEGG" id="fln:FLA_0677"/>
<dbReference type="EMBL" id="FTOR01000011">
    <property type="protein sequence ID" value="SIT32392.1"/>
    <property type="molecule type" value="Genomic_DNA"/>
</dbReference>
<dbReference type="Proteomes" id="UP000186917">
    <property type="component" value="Unassembled WGS sequence"/>
</dbReference>
<dbReference type="GO" id="GO:0009231">
    <property type="term" value="P:riboflavin biosynthetic process"/>
    <property type="evidence" value="ECO:0007669"/>
    <property type="project" value="UniProtKB-KW"/>
</dbReference>
<dbReference type="FunFam" id="2.40.30.20:FF:000004">
    <property type="entry name" value="Riboflavin synthase, alpha subunit"/>
    <property type="match status" value="1"/>
</dbReference>
<evidence type="ECO:0000313" key="12">
    <source>
        <dbReference type="EMBL" id="SIT32392.1"/>
    </source>
</evidence>
<evidence type="ECO:0000259" key="11">
    <source>
        <dbReference type="PROSITE" id="PS51177"/>
    </source>
</evidence>
<dbReference type="NCBIfam" id="TIGR00187">
    <property type="entry name" value="ribE"/>
    <property type="match status" value="1"/>
</dbReference>
<feature type="domain" description="Lumazine-binding" evidence="11">
    <location>
        <begin position="1"/>
        <end position="95"/>
    </location>
</feature>
<dbReference type="AlphaFoldDB" id="A0A173MAU6"/>
<dbReference type="PANTHER" id="PTHR21098">
    <property type="entry name" value="RIBOFLAVIN SYNTHASE ALPHA CHAIN"/>
    <property type="match status" value="1"/>
</dbReference>
<comment type="function">
    <text evidence="2">Catalyzes the dismutation of two molecules of 6,7-dimethyl-8-ribityllumazine, resulting in the formation of riboflavin and 5-amino-6-(D-ribitylamino)uracil.</text>
</comment>
<dbReference type="CDD" id="cd00402">
    <property type="entry name" value="Riboflavin_synthase_like"/>
    <property type="match status" value="1"/>
</dbReference>
<dbReference type="PROSITE" id="PS51177">
    <property type="entry name" value="LUMAZINE_BIND"/>
    <property type="match status" value="2"/>
</dbReference>
<dbReference type="InterPro" id="IPR001783">
    <property type="entry name" value="Lumazine-bd"/>
</dbReference>
<evidence type="ECO:0000256" key="5">
    <source>
        <dbReference type="ARBA" id="ARBA00013950"/>
    </source>
</evidence>
<evidence type="ECO:0000256" key="10">
    <source>
        <dbReference type="PROSITE-ProRule" id="PRU00524"/>
    </source>
</evidence>
<dbReference type="NCBIfam" id="NF006767">
    <property type="entry name" value="PRK09289.1"/>
    <property type="match status" value="1"/>
</dbReference>
<evidence type="ECO:0000256" key="9">
    <source>
        <dbReference type="NCBIfam" id="TIGR00187"/>
    </source>
</evidence>
<dbReference type="STRING" id="477680.SAMN05421788_111118"/>
<comment type="pathway">
    <text evidence="3">Cofactor biosynthesis; riboflavin biosynthesis; riboflavin from 2-hydroxy-3-oxobutyl phosphate and 5-amino-6-(D-ribitylamino)uracil: step 2/2.</text>
</comment>
<feature type="repeat" description="Lumazine-binding" evidence="10">
    <location>
        <begin position="96"/>
        <end position="192"/>
    </location>
</feature>
<feature type="repeat" description="Lumazine-binding" evidence="10">
    <location>
        <begin position="1"/>
        <end position="95"/>
    </location>
</feature>
<protein>
    <recommendedName>
        <fullName evidence="5 9">Riboflavin synthase</fullName>
        <ecNumber evidence="4 9">2.5.1.9</ecNumber>
    </recommendedName>
</protein>
<keyword evidence="8" id="KW-0677">Repeat</keyword>
<dbReference type="Pfam" id="PF00677">
    <property type="entry name" value="Lum_binding"/>
    <property type="match status" value="2"/>
</dbReference>
<gene>
    <name evidence="12" type="ORF">SAMN05421788_111118</name>
</gene>
<keyword evidence="7" id="KW-0808">Transferase</keyword>
<feature type="domain" description="Lumazine-binding" evidence="11">
    <location>
        <begin position="96"/>
        <end position="192"/>
    </location>
</feature>
<dbReference type="InterPro" id="IPR026017">
    <property type="entry name" value="Lumazine-bd_dom"/>
</dbReference>
<dbReference type="RefSeq" id="WP_076381970.1">
    <property type="nucleotide sequence ID" value="NZ_AP017422.1"/>
</dbReference>
<keyword evidence="6" id="KW-0686">Riboflavin biosynthesis</keyword>
<dbReference type="InterPro" id="IPR023366">
    <property type="entry name" value="ATP_synth_asu-like_sf"/>
</dbReference>
<organism evidence="12 13">
    <name type="scientific">Filimonas lacunae</name>
    <dbReference type="NCBI Taxonomy" id="477680"/>
    <lineage>
        <taxon>Bacteria</taxon>
        <taxon>Pseudomonadati</taxon>
        <taxon>Bacteroidota</taxon>
        <taxon>Chitinophagia</taxon>
        <taxon>Chitinophagales</taxon>
        <taxon>Chitinophagaceae</taxon>
        <taxon>Filimonas</taxon>
    </lineage>
</organism>